<proteinExistence type="predicted"/>
<sequence length="383" mass="44298">MSTNVLLTGGRAPATYYFARLLKQQGNNLFMAESLPKHLCMRSKLFEKTFQVISPNENRHKYIQNLIKIIQEYNIDLLIPTCEEVFHIAYAHETLSNYCRVLCEPLEKLKTFHHKGLFIDTLRNGFSEYIHVPSTLVIDTTRINSRSEITDYLKTHHLQSDNVYVCKPAFSRFGTEVVFKKGSEIPDFLLLKQTIWVIQEKIEGIQICTYAIADKGRMQCYSAYQTNDNVGLGATIYFEPFSNPKLEAFVKRYIEQNEYTGQIAFDLILSGNDALYPIECNPRTTSGICLFPLTERRQITQSYHVGTETTMLGLAMLRTFVSKNPWKQILKMAKAKDIVWNSNDPYAFFGQITSFLYLIKESRRRKVSSYQLSTLDIEWNGEE</sequence>
<organism evidence="2 3">
    <name type="scientific">Ureibacillus sinduriensis BLB-1 = JCM 15800</name>
    <dbReference type="NCBI Taxonomy" id="1384057"/>
    <lineage>
        <taxon>Bacteria</taxon>
        <taxon>Bacillati</taxon>
        <taxon>Bacillota</taxon>
        <taxon>Bacilli</taxon>
        <taxon>Bacillales</taxon>
        <taxon>Caryophanaceae</taxon>
        <taxon>Ureibacillus</taxon>
    </lineage>
</organism>
<dbReference type="OrthoDB" id="40611at2"/>
<dbReference type="InterPro" id="IPR003806">
    <property type="entry name" value="ATP-grasp_PylC-type"/>
</dbReference>
<accession>A0A0A3HW22</accession>
<dbReference type="STRING" id="1384057.CD33_05645"/>
<gene>
    <name evidence="2" type="ORF">CD33_05645</name>
</gene>
<dbReference type="GO" id="GO:0046872">
    <property type="term" value="F:metal ion binding"/>
    <property type="evidence" value="ECO:0007669"/>
    <property type="project" value="InterPro"/>
</dbReference>
<dbReference type="Gene3D" id="3.40.50.20">
    <property type="match status" value="1"/>
</dbReference>
<dbReference type="GO" id="GO:0005524">
    <property type="term" value="F:ATP binding"/>
    <property type="evidence" value="ECO:0007669"/>
    <property type="project" value="InterPro"/>
</dbReference>
<dbReference type="Pfam" id="PF02655">
    <property type="entry name" value="ATP-grasp_3"/>
    <property type="match status" value="1"/>
</dbReference>
<comment type="caution">
    <text evidence="2">The sequence shown here is derived from an EMBL/GenBank/DDBJ whole genome shotgun (WGS) entry which is preliminary data.</text>
</comment>
<dbReference type="Gene3D" id="3.30.470.20">
    <property type="entry name" value="ATP-grasp fold, B domain"/>
    <property type="match status" value="1"/>
</dbReference>
<dbReference type="AlphaFoldDB" id="A0A0A3HW22"/>
<evidence type="ECO:0000259" key="1">
    <source>
        <dbReference type="Pfam" id="PF02655"/>
    </source>
</evidence>
<feature type="domain" description="ATP-grasp fold PylC-type" evidence="1">
    <location>
        <begin position="155"/>
        <end position="286"/>
    </location>
</feature>
<evidence type="ECO:0000313" key="2">
    <source>
        <dbReference type="EMBL" id="KGR76644.1"/>
    </source>
</evidence>
<evidence type="ECO:0000313" key="3">
    <source>
        <dbReference type="Proteomes" id="UP000030408"/>
    </source>
</evidence>
<dbReference type="eggNOG" id="COG3919">
    <property type="taxonomic scope" value="Bacteria"/>
</dbReference>
<dbReference type="EMBL" id="JPVO01000044">
    <property type="protein sequence ID" value="KGR76644.1"/>
    <property type="molecule type" value="Genomic_DNA"/>
</dbReference>
<protein>
    <recommendedName>
        <fullName evidence="1">ATP-grasp fold PylC-type domain-containing protein</fullName>
    </recommendedName>
</protein>
<dbReference type="Proteomes" id="UP000030408">
    <property type="component" value="Unassembled WGS sequence"/>
</dbReference>
<name>A0A0A3HW22_9BACL</name>
<dbReference type="SUPFAM" id="SSF56059">
    <property type="entry name" value="Glutathione synthetase ATP-binding domain-like"/>
    <property type="match status" value="1"/>
</dbReference>
<reference evidence="2 3" key="1">
    <citation type="submission" date="2014-02" db="EMBL/GenBank/DDBJ databases">
        <title>Draft genome sequence of Lysinibacillus sinduriensis JCM 15800.</title>
        <authorList>
            <person name="Zhang F."/>
            <person name="Wang G."/>
            <person name="Zhang L."/>
        </authorList>
    </citation>
    <scope>NUCLEOTIDE SEQUENCE [LARGE SCALE GENOMIC DNA]</scope>
    <source>
        <strain evidence="2 3">JCM 15800</strain>
    </source>
</reference>
<keyword evidence="3" id="KW-1185">Reference proteome</keyword>
<dbReference type="RefSeq" id="WP_036198837.1">
    <property type="nucleotide sequence ID" value="NZ_AVCY01000012.1"/>
</dbReference>